<evidence type="ECO:0000256" key="1">
    <source>
        <dbReference type="ARBA" id="ARBA00006484"/>
    </source>
</evidence>
<dbReference type="Pfam" id="PF00106">
    <property type="entry name" value="adh_short"/>
    <property type="match status" value="1"/>
</dbReference>
<dbReference type="PRINTS" id="PR00080">
    <property type="entry name" value="SDRFAMILY"/>
</dbReference>
<dbReference type="GO" id="GO:0005737">
    <property type="term" value="C:cytoplasm"/>
    <property type="evidence" value="ECO:0007669"/>
    <property type="project" value="TreeGrafter"/>
</dbReference>
<keyword evidence="2" id="KW-0560">Oxidoreductase</keyword>
<evidence type="ECO:0000313" key="5">
    <source>
        <dbReference type="Proteomes" id="UP001212152"/>
    </source>
</evidence>
<comment type="caution">
    <text evidence="4">The sequence shown here is derived from an EMBL/GenBank/DDBJ whole genome shotgun (WGS) entry which is preliminary data.</text>
</comment>
<dbReference type="EMBL" id="JADGJQ010000060">
    <property type="protein sequence ID" value="KAJ3174812.1"/>
    <property type="molecule type" value="Genomic_DNA"/>
</dbReference>
<dbReference type="Proteomes" id="UP001212152">
    <property type="component" value="Unassembled WGS sequence"/>
</dbReference>
<dbReference type="GO" id="GO:0016616">
    <property type="term" value="F:oxidoreductase activity, acting on the CH-OH group of donors, NAD or NADP as acceptor"/>
    <property type="evidence" value="ECO:0007669"/>
    <property type="project" value="TreeGrafter"/>
</dbReference>
<dbReference type="PANTHER" id="PTHR44229">
    <property type="entry name" value="15-HYDROXYPROSTAGLANDIN DEHYDROGENASE [NAD(+)]"/>
    <property type="match status" value="1"/>
</dbReference>
<evidence type="ECO:0000313" key="4">
    <source>
        <dbReference type="EMBL" id="KAJ3174812.1"/>
    </source>
</evidence>
<dbReference type="PRINTS" id="PR00081">
    <property type="entry name" value="GDHRDH"/>
</dbReference>
<protein>
    <submittedName>
        <fullName evidence="4">Uncharacterized protein</fullName>
    </submittedName>
</protein>
<name>A0AAD5XNQ9_9FUNG</name>
<organism evidence="4 5">
    <name type="scientific">Geranomyces variabilis</name>
    <dbReference type="NCBI Taxonomy" id="109894"/>
    <lineage>
        <taxon>Eukaryota</taxon>
        <taxon>Fungi</taxon>
        <taxon>Fungi incertae sedis</taxon>
        <taxon>Chytridiomycota</taxon>
        <taxon>Chytridiomycota incertae sedis</taxon>
        <taxon>Chytridiomycetes</taxon>
        <taxon>Spizellomycetales</taxon>
        <taxon>Powellomycetaceae</taxon>
        <taxon>Geranomyces</taxon>
    </lineage>
</organism>
<evidence type="ECO:0000256" key="3">
    <source>
        <dbReference type="RuleBase" id="RU000363"/>
    </source>
</evidence>
<reference evidence="4" key="1">
    <citation type="submission" date="2020-05" db="EMBL/GenBank/DDBJ databases">
        <title>Phylogenomic resolution of chytrid fungi.</title>
        <authorList>
            <person name="Stajich J.E."/>
            <person name="Amses K."/>
            <person name="Simmons R."/>
            <person name="Seto K."/>
            <person name="Myers J."/>
            <person name="Bonds A."/>
            <person name="Quandt C.A."/>
            <person name="Barry K."/>
            <person name="Liu P."/>
            <person name="Grigoriev I."/>
            <person name="Longcore J.E."/>
            <person name="James T.Y."/>
        </authorList>
    </citation>
    <scope>NUCLEOTIDE SEQUENCE</scope>
    <source>
        <strain evidence="4">JEL0379</strain>
    </source>
</reference>
<dbReference type="PANTHER" id="PTHR44229:SF4">
    <property type="entry name" value="15-HYDROXYPROSTAGLANDIN DEHYDROGENASE [NAD(+)]"/>
    <property type="match status" value="1"/>
</dbReference>
<dbReference type="Gene3D" id="3.40.50.720">
    <property type="entry name" value="NAD(P)-binding Rossmann-like Domain"/>
    <property type="match status" value="1"/>
</dbReference>
<proteinExistence type="inferred from homology"/>
<evidence type="ECO:0000256" key="2">
    <source>
        <dbReference type="ARBA" id="ARBA00023002"/>
    </source>
</evidence>
<accession>A0AAD5XNQ9</accession>
<dbReference type="AlphaFoldDB" id="A0AAD5XNQ9"/>
<keyword evidence="5" id="KW-1185">Reference proteome</keyword>
<dbReference type="InterPro" id="IPR002347">
    <property type="entry name" value="SDR_fam"/>
</dbReference>
<sequence length="249" mass="26487">MKIEGKTAIITGASSGFGKALGNVVLGDISAPAGKALVDEINAQHPRRAVFAVCDVTSKKDQEALFTLAKTQFGSIDIVINNAGIGETRVFATDTTDSWLSVLRIDLEAVILGTRLALTHMWENTHGGVIVNTASLAGLYPQPFQPVYAAAKGGVVHFTRSFDALAKERGIRVNAVCPSFSPTGIVESAKKAYGPEIAKFMGSDMVPVELVIDAFILAIEDESLSGAALRVTTQHGIDRYSWARSRPSL</sequence>
<comment type="similarity">
    <text evidence="1 3">Belongs to the short-chain dehydrogenases/reductases (SDR) family.</text>
</comment>
<gene>
    <name evidence="4" type="ORF">HDU87_006930</name>
</gene>
<dbReference type="SUPFAM" id="SSF51735">
    <property type="entry name" value="NAD(P)-binding Rossmann-fold domains"/>
    <property type="match status" value="1"/>
</dbReference>
<dbReference type="InterPro" id="IPR036291">
    <property type="entry name" value="NAD(P)-bd_dom_sf"/>
</dbReference>